<keyword evidence="13" id="KW-1185">Reference proteome</keyword>
<evidence type="ECO:0000256" key="3">
    <source>
        <dbReference type="ARBA" id="ARBA00022679"/>
    </source>
</evidence>
<proteinExistence type="predicted"/>
<feature type="binding site" evidence="9">
    <location>
        <position position="57"/>
    </location>
    <ligand>
        <name>ATP</name>
        <dbReference type="ChEBI" id="CHEBI:30616"/>
    </ligand>
</feature>
<evidence type="ECO:0000259" key="11">
    <source>
        <dbReference type="PROSITE" id="PS50011"/>
    </source>
</evidence>
<dbReference type="PROSITE" id="PS50011">
    <property type="entry name" value="PROTEIN_KINASE_DOM"/>
    <property type="match status" value="1"/>
</dbReference>
<evidence type="ECO:0000256" key="8">
    <source>
        <dbReference type="ARBA" id="ARBA00048679"/>
    </source>
</evidence>
<dbReference type="PROSITE" id="PS00107">
    <property type="entry name" value="PROTEIN_KINASE_ATP"/>
    <property type="match status" value="1"/>
</dbReference>
<dbReference type="InterPro" id="IPR000719">
    <property type="entry name" value="Prot_kinase_dom"/>
</dbReference>
<evidence type="ECO:0000256" key="4">
    <source>
        <dbReference type="ARBA" id="ARBA00022741"/>
    </source>
</evidence>
<evidence type="ECO:0000313" key="12">
    <source>
        <dbReference type="EMBL" id="MEQ2369472.1"/>
    </source>
</evidence>
<keyword evidence="10" id="KW-1133">Transmembrane helix</keyword>
<evidence type="ECO:0000256" key="2">
    <source>
        <dbReference type="ARBA" id="ARBA00022527"/>
    </source>
</evidence>
<evidence type="ECO:0000313" key="13">
    <source>
        <dbReference type="Proteomes" id="UP001473063"/>
    </source>
</evidence>
<dbReference type="SUPFAM" id="SSF56112">
    <property type="entry name" value="Protein kinase-like (PK-like)"/>
    <property type="match status" value="1"/>
</dbReference>
<dbReference type="PROSITE" id="PS00108">
    <property type="entry name" value="PROTEIN_KINASE_ST"/>
    <property type="match status" value="1"/>
</dbReference>
<dbReference type="EC" id="2.7.11.1" evidence="1"/>
<dbReference type="RefSeq" id="WP_349055782.1">
    <property type="nucleotide sequence ID" value="NZ_JBBMEJ010000001.1"/>
</dbReference>
<keyword evidence="6 9" id="KW-0067">ATP-binding</keyword>
<dbReference type="InterPro" id="IPR011009">
    <property type="entry name" value="Kinase-like_dom_sf"/>
</dbReference>
<dbReference type="SMART" id="SM00220">
    <property type="entry name" value="S_TKc"/>
    <property type="match status" value="1"/>
</dbReference>
<dbReference type="Pfam" id="PF00069">
    <property type="entry name" value="Pkinase"/>
    <property type="match status" value="1"/>
</dbReference>
<evidence type="ECO:0000256" key="1">
    <source>
        <dbReference type="ARBA" id="ARBA00012513"/>
    </source>
</evidence>
<evidence type="ECO:0000256" key="7">
    <source>
        <dbReference type="ARBA" id="ARBA00047899"/>
    </source>
</evidence>
<dbReference type="GO" id="GO:0016301">
    <property type="term" value="F:kinase activity"/>
    <property type="evidence" value="ECO:0007669"/>
    <property type="project" value="UniProtKB-KW"/>
</dbReference>
<keyword evidence="10" id="KW-0812">Transmembrane</keyword>
<gene>
    <name evidence="12" type="ORF">WMO28_00675</name>
</gene>
<organism evidence="12 13">
    <name type="scientific">Blautia aquisgranensis</name>
    <dbReference type="NCBI Taxonomy" id="3133153"/>
    <lineage>
        <taxon>Bacteria</taxon>
        <taxon>Bacillati</taxon>
        <taxon>Bacillota</taxon>
        <taxon>Clostridia</taxon>
        <taxon>Lachnospirales</taxon>
        <taxon>Lachnospiraceae</taxon>
        <taxon>Blautia</taxon>
    </lineage>
</organism>
<comment type="catalytic activity">
    <reaction evidence="8">
        <text>L-seryl-[protein] + ATP = O-phospho-L-seryl-[protein] + ADP + H(+)</text>
        <dbReference type="Rhea" id="RHEA:17989"/>
        <dbReference type="Rhea" id="RHEA-COMP:9863"/>
        <dbReference type="Rhea" id="RHEA-COMP:11604"/>
        <dbReference type="ChEBI" id="CHEBI:15378"/>
        <dbReference type="ChEBI" id="CHEBI:29999"/>
        <dbReference type="ChEBI" id="CHEBI:30616"/>
        <dbReference type="ChEBI" id="CHEBI:83421"/>
        <dbReference type="ChEBI" id="CHEBI:456216"/>
        <dbReference type="EC" id="2.7.11.1"/>
    </reaction>
</comment>
<sequence length="424" mass="49494">MKIEYERKVICLIGTVLKGRYCVMERIGRGGGGSLYLVRDMELGVYRAVKEIPAAGKREAKLMRLLEHPAIPRIVDYAEDREFCYLIMEYIQGQSLGEMLRSGKIFSMREILHLGIEAAQVMEYLHGRKPAVCYGDLKPDNLMLCETGHLYLVDFGSAMSDYGNTGQSLEGTRGYAAPEQYQGRISPASDIYALGKTLRVLARRKKRLLLIYPEFAWFLFRCTGKQEKYRYRDMGTVKKILQKLEIRYRAVTWRKRFLEAFGTGFLICVIALAAIVLRQEDFESAVSEVTDLYYETENYPKDSEVRKTSCQIAEKKLQKLREVCREKMKQRRIELLLAWNAELKGEPERAALYYENLLLYDEKFRDAYGEYGMFLIRKSQKDASRKLWRNYQSMEKKDVLEGEKGRNLLLWEEINEKDKEEKKS</sequence>
<evidence type="ECO:0000256" key="10">
    <source>
        <dbReference type="SAM" id="Phobius"/>
    </source>
</evidence>
<keyword evidence="4 9" id="KW-0547">Nucleotide-binding</keyword>
<comment type="catalytic activity">
    <reaction evidence="7">
        <text>L-threonyl-[protein] + ATP = O-phospho-L-threonyl-[protein] + ADP + H(+)</text>
        <dbReference type="Rhea" id="RHEA:46608"/>
        <dbReference type="Rhea" id="RHEA-COMP:11060"/>
        <dbReference type="Rhea" id="RHEA-COMP:11605"/>
        <dbReference type="ChEBI" id="CHEBI:15378"/>
        <dbReference type="ChEBI" id="CHEBI:30013"/>
        <dbReference type="ChEBI" id="CHEBI:30616"/>
        <dbReference type="ChEBI" id="CHEBI:61977"/>
        <dbReference type="ChEBI" id="CHEBI:456216"/>
        <dbReference type="EC" id="2.7.11.1"/>
    </reaction>
</comment>
<reference evidence="12 13" key="1">
    <citation type="submission" date="2024-03" db="EMBL/GenBank/DDBJ databases">
        <title>Human intestinal bacterial collection.</title>
        <authorList>
            <person name="Pauvert C."/>
            <person name="Hitch T.C.A."/>
            <person name="Clavel T."/>
        </authorList>
    </citation>
    <scope>NUCLEOTIDE SEQUENCE [LARGE SCALE GENOMIC DNA]</scope>
    <source>
        <strain evidence="12 13">CLA-JM-H16</strain>
    </source>
</reference>
<evidence type="ECO:0000256" key="6">
    <source>
        <dbReference type="ARBA" id="ARBA00022840"/>
    </source>
</evidence>
<evidence type="ECO:0000256" key="9">
    <source>
        <dbReference type="PROSITE-ProRule" id="PRU10141"/>
    </source>
</evidence>
<name>A0ABV1BB71_9FIRM</name>
<keyword evidence="2" id="KW-0723">Serine/threonine-protein kinase</keyword>
<accession>A0ABV1BB71</accession>
<feature type="transmembrane region" description="Helical" evidence="10">
    <location>
        <begin position="257"/>
        <end position="277"/>
    </location>
</feature>
<dbReference type="EMBL" id="JBBMEJ010000001">
    <property type="protein sequence ID" value="MEQ2369472.1"/>
    <property type="molecule type" value="Genomic_DNA"/>
</dbReference>
<dbReference type="InterPro" id="IPR008271">
    <property type="entry name" value="Ser/Thr_kinase_AS"/>
</dbReference>
<dbReference type="InterPro" id="IPR017441">
    <property type="entry name" value="Protein_kinase_ATP_BS"/>
</dbReference>
<comment type="caution">
    <text evidence="12">The sequence shown here is derived from an EMBL/GenBank/DDBJ whole genome shotgun (WGS) entry which is preliminary data.</text>
</comment>
<keyword evidence="5 12" id="KW-0418">Kinase</keyword>
<dbReference type="Gene3D" id="1.10.510.10">
    <property type="entry name" value="Transferase(Phosphotransferase) domain 1"/>
    <property type="match status" value="1"/>
</dbReference>
<dbReference type="PANTHER" id="PTHR24363:SF0">
    <property type="entry name" value="SERINE_THREONINE KINASE LIKE DOMAIN CONTAINING 1"/>
    <property type="match status" value="1"/>
</dbReference>
<dbReference type="CDD" id="cd14014">
    <property type="entry name" value="STKc_PknB_like"/>
    <property type="match status" value="1"/>
</dbReference>
<feature type="domain" description="Protein kinase" evidence="11">
    <location>
        <begin position="21"/>
        <end position="320"/>
    </location>
</feature>
<dbReference type="Proteomes" id="UP001473063">
    <property type="component" value="Unassembled WGS sequence"/>
</dbReference>
<dbReference type="PANTHER" id="PTHR24363">
    <property type="entry name" value="SERINE/THREONINE PROTEIN KINASE"/>
    <property type="match status" value="1"/>
</dbReference>
<keyword evidence="10" id="KW-0472">Membrane</keyword>
<keyword evidence="3" id="KW-0808">Transferase</keyword>
<protein>
    <recommendedName>
        <fullName evidence="1">non-specific serine/threonine protein kinase</fullName>
        <ecNumber evidence="1">2.7.11.1</ecNumber>
    </recommendedName>
</protein>
<evidence type="ECO:0000256" key="5">
    <source>
        <dbReference type="ARBA" id="ARBA00022777"/>
    </source>
</evidence>